<keyword evidence="1" id="KW-0677">Repeat</keyword>
<dbReference type="Pfam" id="PF14559">
    <property type="entry name" value="TPR_19"/>
    <property type="match status" value="1"/>
</dbReference>
<comment type="caution">
    <text evidence="5">The sequence shown here is derived from an EMBL/GenBank/DDBJ whole genome shotgun (WGS) entry which is preliminary data.</text>
</comment>
<dbReference type="InterPro" id="IPR050498">
    <property type="entry name" value="Ycf3"/>
</dbReference>
<dbReference type="InterPro" id="IPR019734">
    <property type="entry name" value="TPR_rpt"/>
</dbReference>
<keyword evidence="2 3" id="KW-0802">TPR repeat</keyword>
<name>A0A7X2LXB1_9BURK</name>
<evidence type="ECO:0000256" key="2">
    <source>
        <dbReference type="ARBA" id="ARBA00022803"/>
    </source>
</evidence>
<proteinExistence type="predicted"/>
<evidence type="ECO:0000313" key="6">
    <source>
        <dbReference type="Proteomes" id="UP000446768"/>
    </source>
</evidence>
<dbReference type="SMART" id="SM00028">
    <property type="entry name" value="TPR"/>
    <property type="match status" value="4"/>
</dbReference>
<gene>
    <name evidence="5" type="primary">yaiO</name>
    <name evidence="5" type="ORF">GJ700_28785</name>
</gene>
<organism evidence="5 6">
    <name type="scientific">Pseudoduganella rivuli</name>
    <dbReference type="NCBI Taxonomy" id="2666085"/>
    <lineage>
        <taxon>Bacteria</taxon>
        <taxon>Pseudomonadati</taxon>
        <taxon>Pseudomonadota</taxon>
        <taxon>Betaproteobacteria</taxon>
        <taxon>Burkholderiales</taxon>
        <taxon>Oxalobacteraceae</taxon>
        <taxon>Telluria group</taxon>
        <taxon>Pseudoduganella</taxon>
    </lineage>
</organism>
<keyword evidence="6" id="KW-1185">Reference proteome</keyword>
<feature type="domain" description="YaiO beta-barrel" evidence="4">
    <location>
        <begin position="195"/>
        <end position="362"/>
    </location>
</feature>
<evidence type="ECO:0000259" key="4">
    <source>
        <dbReference type="Pfam" id="PF19413"/>
    </source>
</evidence>
<dbReference type="SUPFAM" id="SSF48452">
    <property type="entry name" value="TPR-like"/>
    <property type="match status" value="1"/>
</dbReference>
<evidence type="ECO:0000256" key="1">
    <source>
        <dbReference type="ARBA" id="ARBA00022737"/>
    </source>
</evidence>
<protein>
    <submittedName>
        <fullName evidence="5">YaiO family outer membrane beta-barrel protein</fullName>
    </submittedName>
</protein>
<dbReference type="AlphaFoldDB" id="A0A7X2LXB1"/>
<sequence length="416" mass="45959">MLPVFYAPVDQAPPAQAAVAPAASYEQQFEQARNAANNGQPAMAVEIYTRLLAASPNNVDVLYGRGLAYSRMQQWESAEKDMLAAANAAPAYTDVWSSLADIYMWTDRPAKAIAVYDRLIAQKPTDAALYVARAKAYRDASQPGPAWADLDKAAELNGDRQAITDVRDSMQPKITALALAAPGAVAPAGFDWQASLSGSATRVDPRDQRWADQTFAVRRYWARGSLAFETLRVHRFDDHDVAWALDGYANLWSGAYANVRYQQAPQQRLFPHRSWRAEVYQSVGGGWELSASNDTMLFASRVDIYGLGIAKYIGNYYLLLRHTNVLTATSHGTGDRLLGRYYYRGDGDSYVELARSRGRSDDTLSLVGGRTHSGATGINWVHYVTPRWGFKLGASYSRESTGGKEKGVSAALYRRW</sequence>
<dbReference type="PANTHER" id="PTHR44858:SF1">
    <property type="entry name" value="UDP-N-ACETYLGLUCOSAMINE--PEPTIDE N-ACETYLGLUCOSAMINYLTRANSFERASE SPINDLY-RELATED"/>
    <property type="match status" value="1"/>
</dbReference>
<dbReference type="Proteomes" id="UP000446768">
    <property type="component" value="Unassembled WGS sequence"/>
</dbReference>
<reference evidence="5 6" key="1">
    <citation type="submission" date="2019-11" db="EMBL/GenBank/DDBJ databases">
        <title>Novel species isolated from a subtropical stream in China.</title>
        <authorList>
            <person name="Lu H."/>
        </authorList>
    </citation>
    <scope>NUCLEOTIDE SEQUENCE [LARGE SCALE GENOMIC DNA]</scope>
    <source>
        <strain evidence="5 6">FT92W</strain>
    </source>
</reference>
<evidence type="ECO:0000313" key="5">
    <source>
        <dbReference type="EMBL" id="MRV75719.1"/>
    </source>
</evidence>
<dbReference type="PROSITE" id="PS50005">
    <property type="entry name" value="TPR"/>
    <property type="match status" value="1"/>
</dbReference>
<dbReference type="InterPro" id="IPR030887">
    <property type="entry name" value="Beta-barrel_YaiO"/>
</dbReference>
<dbReference type="RefSeq" id="WP_154380534.1">
    <property type="nucleotide sequence ID" value="NZ_WKJJ01000023.1"/>
</dbReference>
<evidence type="ECO:0000256" key="3">
    <source>
        <dbReference type="PROSITE-ProRule" id="PRU00339"/>
    </source>
</evidence>
<accession>A0A7X2LXB1</accession>
<dbReference type="Gene3D" id="1.25.40.10">
    <property type="entry name" value="Tetratricopeptide repeat domain"/>
    <property type="match status" value="2"/>
</dbReference>
<dbReference type="NCBIfam" id="TIGR04390">
    <property type="entry name" value="OMP_YaiO_dom"/>
    <property type="match status" value="1"/>
</dbReference>
<dbReference type="InterPro" id="IPR011990">
    <property type="entry name" value="TPR-like_helical_dom_sf"/>
</dbReference>
<dbReference type="EMBL" id="WKJJ01000023">
    <property type="protein sequence ID" value="MRV75719.1"/>
    <property type="molecule type" value="Genomic_DNA"/>
</dbReference>
<dbReference type="PANTHER" id="PTHR44858">
    <property type="entry name" value="TETRATRICOPEPTIDE REPEAT PROTEIN 6"/>
    <property type="match status" value="1"/>
</dbReference>
<dbReference type="Pfam" id="PF19413">
    <property type="entry name" value="YaiO"/>
    <property type="match status" value="1"/>
</dbReference>
<feature type="repeat" description="TPR" evidence="3">
    <location>
        <begin position="93"/>
        <end position="126"/>
    </location>
</feature>